<dbReference type="Proteomes" id="UP001472866">
    <property type="component" value="Chromosome 10"/>
</dbReference>
<dbReference type="SMART" id="SM00724">
    <property type="entry name" value="TLC"/>
    <property type="match status" value="1"/>
</dbReference>
<evidence type="ECO:0000259" key="7">
    <source>
        <dbReference type="PROSITE" id="PS50922"/>
    </source>
</evidence>
<sequence>MDPFGVLASWKAKVLATEAKAVQNDWYNGLFNLDADQVELLKFIGSVSLIGLTLFLVLRFVFLRHLSADFSNRVVSIMHNFVALSYSAYLVNWSAPFAEVGRASSPMESKALGISLGYFTYDFLVCLFIEDDITAHLHHVASITGLFLGSVFKQGGYELIVCMVIAESTGPMMHLHYLLKELKHEGKLATYNKIAFSFVFFVARILIGPVLVYHTVTSPTSPLFVKLSGVALEVVSVFWFYKIVRIYIYKLRGGSKKAKGKKDQ</sequence>
<dbReference type="InterPro" id="IPR042512">
    <property type="entry name" value="TLCD5"/>
</dbReference>
<dbReference type="GO" id="GO:0016020">
    <property type="term" value="C:membrane"/>
    <property type="evidence" value="ECO:0007669"/>
    <property type="project" value="UniProtKB-SubCell"/>
</dbReference>
<feature type="transmembrane region" description="Helical" evidence="6">
    <location>
        <begin position="191"/>
        <end position="211"/>
    </location>
</feature>
<dbReference type="PROSITE" id="PS50922">
    <property type="entry name" value="TLC"/>
    <property type="match status" value="1"/>
</dbReference>
<keyword evidence="2 5" id="KW-0812">Transmembrane</keyword>
<evidence type="ECO:0000313" key="8">
    <source>
        <dbReference type="EMBL" id="WZN64849.1"/>
    </source>
</evidence>
<evidence type="ECO:0000256" key="3">
    <source>
        <dbReference type="ARBA" id="ARBA00022989"/>
    </source>
</evidence>
<evidence type="ECO:0000256" key="5">
    <source>
        <dbReference type="PROSITE-ProRule" id="PRU00205"/>
    </source>
</evidence>
<evidence type="ECO:0000313" key="9">
    <source>
        <dbReference type="Proteomes" id="UP001472866"/>
    </source>
</evidence>
<evidence type="ECO:0000256" key="2">
    <source>
        <dbReference type="ARBA" id="ARBA00022692"/>
    </source>
</evidence>
<feature type="transmembrane region" description="Helical" evidence="6">
    <location>
        <begin position="111"/>
        <end position="129"/>
    </location>
</feature>
<accession>A0AAX4PGH9</accession>
<reference evidence="8 9" key="1">
    <citation type="submission" date="2024-03" db="EMBL/GenBank/DDBJ databases">
        <title>Complete genome sequence of the green alga Chloropicon roscoffensis RCC1871.</title>
        <authorList>
            <person name="Lemieux C."/>
            <person name="Pombert J.-F."/>
            <person name="Otis C."/>
            <person name="Turmel M."/>
        </authorList>
    </citation>
    <scope>NUCLEOTIDE SEQUENCE [LARGE SCALE GENOMIC DNA]</scope>
    <source>
        <strain evidence="8 9">RCC1871</strain>
    </source>
</reference>
<dbReference type="InterPro" id="IPR006634">
    <property type="entry name" value="TLC-dom"/>
</dbReference>
<name>A0AAX4PGH9_9CHLO</name>
<evidence type="ECO:0000256" key="6">
    <source>
        <dbReference type="SAM" id="Phobius"/>
    </source>
</evidence>
<comment type="subcellular location">
    <subcellularLocation>
        <location evidence="1">Membrane</location>
        <topology evidence="1">Multi-pass membrane protein</topology>
    </subcellularLocation>
</comment>
<dbReference type="PANTHER" id="PTHR31898:SF1">
    <property type="entry name" value="TLC DOMAIN-CONTAINING PROTEIN 5"/>
    <property type="match status" value="1"/>
</dbReference>
<dbReference type="Pfam" id="PF03798">
    <property type="entry name" value="TRAM_LAG1_CLN8"/>
    <property type="match status" value="1"/>
</dbReference>
<keyword evidence="9" id="KW-1185">Reference proteome</keyword>
<feature type="transmembrane region" description="Helical" evidence="6">
    <location>
        <begin position="40"/>
        <end position="62"/>
    </location>
</feature>
<gene>
    <name evidence="8" type="ORF">HKI87_10g64060</name>
</gene>
<keyword evidence="3 6" id="KW-1133">Transmembrane helix</keyword>
<evidence type="ECO:0000256" key="1">
    <source>
        <dbReference type="ARBA" id="ARBA00004141"/>
    </source>
</evidence>
<evidence type="ECO:0000256" key="4">
    <source>
        <dbReference type="ARBA" id="ARBA00023136"/>
    </source>
</evidence>
<dbReference type="PANTHER" id="PTHR31898">
    <property type="entry name" value="TRANSMEMBRANE PROTEIN 136"/>
    <property type="match status" value="1"/>
</dbReference>
<feature type="transmembrane region" description="Helical" evidence="6">
    <location>
        <begin position="223"/>
        <end position="241"/>
    </location>
</feature>
<dbReference type="EMBL" id="CP151510">
    <property type="protein sequence ID" value="WZN64849.1"/>
    <property type="molecule type" value="Genomic_DNA"/>
</dbReference>
<feature type="transmembrane region" description="Helical" evidence="6">
    <location>
        <begin position="74"/>
        <end position="91"/>
    </location>
</feature>
<proteinExistence type="predicted"/>
<organism evidence="8 9">
    <name type="scientific">Chloropicon roscoffensis</name>
    <dbReference type="NCBI Taxonomy" id="1461544"/>
    <lineage>
        <taxon>Eukaryota</taxon>
        <taxon>Viridiplantae</taxon>
        <taxon>Chlorophyta</taxon>
        <taxon>Chloropicophyceae</taxon>
        <taxon>Chloropicales</taxon>
        <taxon>Chloropicaceae</taxon>
        <taxon>Chloropicon</taxon>
    </lineage>
</organism>
<keyword evidence="4 5" id="KW-0472">Membrane</keyword>
<protein>
    <submittedName>
        <fullName evidence="8">TLC domain-containing protein</fullName>
    </submittedName>
</protein>
<feature type="domain" description="TLC" evidence="7">
    <location>
        <begin position="65"/>
        <end position="252"/>
    </location>
</feature>
<dbReference type="AlphaFoldDB" id="A0AAX4PGH9"/>